<dbReference type="PANTHER" id="PTHR30024">
    <property type="entry name" value="ALIPHATIC SULFONATES-BINDING PROTEIN-RELATED"/>
    <property type="match status" value="1"/>
</dbReference>
<evidence type="ECO:0000313" key="4">
    <source>
        <dbReference type="Proteomes" id="UP000645966"/>
    </source>
</evidence>
<dbReference type="PANTHER" id="PTHR30024:SF46">
    <property type="entry name" value="ABC TRANSPORTER, SUBSTRATE-BINDING LIPOPROTEIN"/>
    <property type="match status" value="1"/>
</dbReference>
<dbReference type="Proteomes" id="UP000645966">
    <property type="component" value="Unassembled WGS sequence"/>
</dbReference>
<dbReference type="InterPro" id="IPR027024">
    <property type="entry name" value="UCP027386_ABC_sbc_TM0202"/>
</dbReference>
<keyword evidence="4" id="KW-1185">Reference proteome</keyword>
<feature type="chain" id="PRO_5038338070" evidence="2">
    <location>
        <begin position="25"/>
        <end position="359"/>
    </location>
</feature>
<feature type="compositionally biased region" description="Low complexity" evidence="1">
    <location>
        <begin position="30"/>
        <end position="51"/>
    </location>
</feature>
<evidence type="ECO:0000256" key="1">
    <source>
        <dbReference type="SAM" id="MobiDB-lite"/>
    </source>
</evidence>
<dbReference type="EMBL" id="JAEIOS010000015">
    <property type="protein sequence ID" value="MBI8990263.1"/>
    <property type="molecule type" value="Genomic_DNA"/>
</dbReference>
<dbReference type="Gene3D" id="3.40.190.10">
    <property type="entry name" value="Periplasmic binding protein-like II"/>
    <property type="match status" value="2"/>
</dbReference>
<organism evidence="3 4">
    <name type="scientific">Corynebacterium meridianum</name>
    <dbReference type="NCBI Taxonomy" id="2765363"/>
    <lineage>
        <taxon>Bacteria</taxon>
        <taxon>Bacillati</taxon>
        <taxon>Actinomycetota</taxon>
        <taxon>Actinomycetes</taxon>
        <taxon>Mycobacteriales</taxon>
        <taxon>Corynebacteriaceae</taxon>
        <taxon>Corynebacterium</taxon>
    </lineage>
</organism>
<gene>
    <name evidence="3" type="ORF">JDV75_10920</name>
</gene>
<sequence>MSHKIRTRVTAVAALAALTLAGCSSDPEPTGDAGTSATSAATASTAASGDATDTDRTKIPRLRAYLHSTMAFGAPMINFDKDGELEEYADEVDVDYWDSVDQLRAAMMQGDAQVAATPAYTAANLYNKGVDVRLIGQVVWGMLYVLGPDTAEEGDWDGLKGQKVAVVMPGEMVDLVFSYLLAENGLDKETDITYVPVNDPRQAVGMLAKGEVDWAVLPEHLATVALKKTAESGKNLKRVFNLQEEYGRATGGPARFPMAGLIMPGELVDAHPELPAAVLEEVADTTAKVNDGDDATIRAIAEQYDMPEPLVRDIIPRLNLEVVPASESRKQYEEFLEVLATVNPDVYGGTLPDDSFYAE</sequence>
<dbReference type="AlphaFoldDB" id="A0A934MBS5"/>
<feature type="region of interest" description="Disordered" evidence="1">
    <location>
        <begin position="24"/>
        <end position="54"/>
    </location>
</feature>
<feature type="signal peptide" evidence="2">
    <location>
        <begin position="1"/>
        <end position="24"/>
    </location>
</feature>
<dbReference type="SUPFAM" id="SSF53850">
    <property type="entry name" value="Periplasmic binding protein-like II"/>
    <property type="match status" value="1"/>
</dbReference>
<dbReference type="RefSeq" id="WP_198739275.1">
    <property type="nucleotide sequence ID" value="NZ_JAEIOS010000015.1"/>
</dbReference>
<dbReference type="PIRSF" id="PIRSF027386">
    <property type="entry name" value="UCP027386_ABC_sbc_TM0202"/>
    <property type="match status" value="1"/>
</dbReference>
<keyword evidence="2" id="KW-0732">Signal</keyword>
<dbReference type="Pfam" id="PF12974">
    <property type="entry name" value="Phosphonate-bd"/>
    <property type="match status" value="1"/>
</dbReference>
<reference evidence="3" key="1">
    <citation type="submission" date="2020-12" db="EMBL/GenBank/DDBJ databases">
        <title>Genome public.</title>
        <authorList>
            <person name="Sun Q."/>
        </authorList>
    </citation>
    <scope>NUCLEOTIDE SEQUENCE</scope>
    <source>
        <strain evidence="3">CCM 8863</strain>
    </source>
</reference>
<protein>
    <submittedName>
        <fullName evidence="3">ABC transporter substrate-binding protein</fullName>
    </submittedName>
</protein>
<comment type="caution">
    <text evidence="3">The sequence shown here is derived from an EMBL/GenBank/DDBJ whole genome shotgun (WGS) entry which is preliminary data.</text>
</comment>
<proteinExistence type="predicted"/>
<accession>A0A934MBS5</accession>
<dbReference type="PROSITE" id="PS51257">
    <property type="entry name" value="PROKAR_LIPOPROTEIN"/>
    <property type="match status" value="1"/>
</dbReference>
<evidence type="ECO:0000256" key="2">
    <source>
        <dbReference type="SAM" id="SignalP"/>
    </source>
</evidence>
<name>A0A934MBS5_9CORY</name>
<evidence type="ECO:0000313" key="3">
    <source>
        <dbReference type="EMBL" id="MBI8990263.1"/>
    </source>
</evidence>